<proteinExistence type="predicted"/>
<sequence length="40" mass="4659">MPVDYIWGKNAILGKILEEEYLSKQGCDEREKTMKPFAVK</sequence>
<dbReference type="HOGENOM" id="CLU_3290417_0_0_6"/>
<gene>
    <name evidence="1" type="ORF">YC6258_04619</name>
</gene>
<evidence type="ECO:0000313" key="1">
    <source>
        <dbReference type="EMBL" id="AJQ96651.1"/>
    </source>
</evidence>
<dbReference type="Proteomes" id="UP000032266">
    <property type="component" value="Chromosome"/>
</dbReference>
<accession>A0A0C5VQX0</accession>
<dbReference type="EMBL" id="CP007142">
    <property type="protein sequence ID" value="AJQ96651.1"/>
    <property type="molecule type" value="Genomic_DNA"/>
</dbReference>
<keyword evidence="2" id="KW-1185">Reference proteome</keyword>
<reference evidence="1 2" key="1">
    <citation type="submission" date="2014-01" db="EMBL/GenBank/DDBJ databases">
        <title>Full genme sequencing of cellulolytic bacterium Gynuella sunshinyii YC6258T gen. nov., sp. nov.</title>
        <authorList>
            <person name="Khan H."/>
            <person name="Chung E.J."/>
            <person name="Chung Y.R."/>
        </authorList>
    </citation>
    <scope>NUCLEOTIDE SEQUENCE [LARGE SCALE GENOMIC DNA]</scope>
    <source>
        <strain evidence="1 2">YC6258</strain>
    </source>
</reference>
<dbReference type="AlphaFoldDB" id="A0A0C5VQX0"/>
<protein>
    <submittedName>
        <fullName evidence="1">Uncharacterized protein</fullName>
    </submittedName>
</protein>
<organism evidence="1 2">
    <name type="scientific">Gynuella sunshinyii YC6258</name>
    <dbReference type="NCBI Taxonomy" id="1445510"/>
    <lineage>
        <taxon>Bacteria</taxon>
        <taxon>Pseudomonadati</taxon>
        <taxon>Pseudomonadota</taxon>
        <taxon>Gammaproteobacteria</taxon>
        <taxon>Oceanospirillales</taxon>
        <taxon>Saccharospirillaceae</taxon>
        <taxon>Gynuella</taxon>
    </lineage>
</organism>
<name>A0A0C5VQX0_9GAMM</name>
<evidence type="ECO:0000313" key="2">
    <source>
        <dbReference type="Proteomes" id="UP000032266"/>
    </source>
</evidence>
<dbReference type="KEGG" id="gsn:YC6258_04619"/>